<dbReference type="PANTHER" id="PTHR43611">
    <property type="entry name" value="ALPHA-D-GLUCOSE 1-PHOSPHATE PHOSPHATASE"/>
    <property type="match status" value="1"/>
</dbReference>
<dbReference type="AlphaFoldDB" id="A0A1G2CYP4"/>
<dbReference type="Gene3D" id="1.10.150.240">
    <property type="entry name" value="Putative phosphatase, domain 2"/>
    <property type="match status" value="1"/>
</dbReference>
<proteinExistence type="predicted"/>
<dbReference type="EMBL" id="MHLI01000006">
    <property type="protein sequence ID" value="OGZ05800.1"/>
    <property type="molecule type" value="Genomic_DNA"/>
</dbReference>
<dbReference type="InterPro" id="IPR023198">
    <property type="entry name" value="PGP-like_dom2"/>
</dbReference>
<dbReference type="Proteomes" id="UP000177122">
    <property type="component" value="Unassembled WGS sequence"/>
</dbReference>
<sequence>MHGRLRKDSKTQRGRRKLKTPTIKALFFDFGNVCATYDVHRFLDPFSKQIGIQPDEVKKILIGEVPHGKSYGPFFERLESGMMSSSRFFFEITQLFNCAGLIDYEPFARWWSSIFIAENKELDQLLTRIPLQKFLLSNTNRMIFNRYIAHTMIVQHHFREWEQRILSYVVGAVKPDLPIYQEALRRAGVHPSHCLFIDDLPENITAWEALGGRGIVYDARCDSIEILSLALAKFGVVPK</sequence>
<dbReference type="NCBIfam" id="TIGR01509">
    <property type="entry name" value="HAD-SF-IA-v3"/>
    <property type="match status" value="1"/>
</dbReference>
<dbReference type="SUPFAM" id="SSF56784">
    <property type="entry name" value="HAD-like"/>
    <property type="match status" value="1"/>
</dbReference>
<protein>
    <recommendedName>
        <fullName evidence="3">Haloacid dehalogenase</fullName>
    </recommendedName>
</protein>
<dbReference type="InterPro" id="IPR023214">
    <property type="entry name" value="HAD_sf"/>
</dbReference>
<gene>
    <name evidence="1" type="ORF">A2845_03280</name>
</gene>
<dbReference type="PANTHER" id="PTHR43611:SF3">
    <property type="entry name" value="FLAVIN MONONUCLEOTIDE HYDROLASE 1, CHLOROPLATIC"/>
    <property type="match status" value="1"/>
</dbReference>
<dbReference type="Gene3D" id="3.40.50.1000">
    <property type="entry name" value="HAD superfamily/HAD-like"/>
    <property type="match status" value="1"/>
</dbReference>
<evidence type="ECO:0008006" key="3">
    <source>
        <dbReference type="Google" id="ProtNLM"/>
    </source>
</evidence>
<evidence type="ECO:0000313" key="1">
    <source>
        <dbReference type="EMBL" id="OGZ05800.1"/>
    </source>
</evidence>
<reference evidence="1 2" key="1">
    <citation type="journal article" date="2016" name="Nat. Commun.">
        <title>Thousands of microbial genomes shed light on interconnected biogeochemical processes in an aquifer system.</title>
        <authorList>
            <person name="Anantharaman K."/>
            <person name="Brown C.T."/>
            <person name="Hug L.A."/>
            <person name="Sharon I."/>
            <person name="Castelle C.J."/>
            <person name="Probst A.J."/>
            <person name="Thomas B.C."/>
            <person name="Singh A."/>
            <person name="Wilkins M.J."/>
            <person name="Karaoz U."/>
            <person name="Brodie E.L."/>
            <person name="Williams K.H."/>
            <person name="Hubbard S.S."/>
            <person name="Banfield J.F."/>
        </authorList>
    </citation>
    <scope>NUCLEOTIDE SEQUENCE [LARGE SCALE GENOMIC DNA]</scope>
</reference>
<name>A0A1G2CYP4_9BACT</name>
<comment type="caution">
    <text evidence="1">The sequence shown here is derived from an EMBL/GenBank/DDBJ whole genome shotgun (WGS) entry which is preliminary data.</text>
</comment>
<evidence type="ECO:0000313" key="2">
    <source>
        <dbReference type="Proteomes" id="UP000177122"/>
    </source>
</evidence>
<dbReference type="InterPro" id="IPR036412">
    <property type="entry name" value="HAD-like_sf"/>
</dbReference>
<dbReference type="InterPro" id="IPR006439">
    <property type="entry name" value="HAD-SF_hydro_IA"/>
</dbReference>
<organism evidence="1 2">
    <name type="scientific">Candidatus Lloydbacteria bacterium RIFCSPHIGHO2_01_FULL_49_22</name>
    <dbReference type="NCBI Taxonomy" id="1798658"/>
    <lineage>
        <taxon>Bacteria</taxon>
        <taxon>Candidatus Lloydiibacteriota</taxon>
    </lineage>
</organism>
<accession>A0A1G2CYP4</accession>